<evidence type="ECO:0000256" key="2">
    <source>
        <dbReference type="ARBA" id="ARBA00004162"/>
    </source>
</evidence>
<evidence type="ECO:0000256" key="8">
    <source>
        <dbReference type="ARBA" id="ARBA00022989"/>
    </source>
</evidence>
<keyword evidence="11" id="KW-0282">Flagellum</keyword>
<keyword evidence="11" id="KW-0969">Cilium</keyword>
<accession>A0AAD3UAF4</accession>
<dbReference type="PANTHER" id="PTHR35091:SF2">
    <property type="entry name" value="FLAGELLAR PROTEIN FLIL"/>
    <property type="match status" value="1"/>
</dbReference>
<evidence type="ECO:0000256" key="3">
    <source>
        <dbReference type="ARBA" id="ARBA00008281"/>
    </source>
</evidence>
<keyword evidence="6" id="KW-0812">Transmembrane</keyword>
<reference evidence="11" key="1">
    <citation type="journal article" date="2018" name="Genome Biol.">
        <title>SKESA: strategic k-mer extension for scrupulous assemblies.</title>
        <authorList>
            <person name="Souvorov A."/>
            <person name="Agarwala R."/>
            <person name="Lipman D.J."/>
        </authorList>
    </citation>
    <scope>NUCLEOTIDE SEQUENCE</scope>
    <source>
        <strain evidence="11">OLC2673_Aeromonas</strain>
    </source>
</reference>
<dbReference type="Proteomes" id="UP000859505">
    <property type="component" value="Unassembled WGS sequence"/>
</dbReference>
<keyword evidence="11" id="KW-0966">Cell projection</keyword>
<gene>
    <name evidence="11" type="ORF">JAJ28_001820</name>
</gene>
<keyword evidence="9 10" id="KW-0472">Membrane</keyword>
<name>A0AAD3UAF4_AERHY</name>
<evidence type="ECO:0000256" key="4">
    <source>
        <dbReference type="ARBA" id="ARBA00022475"/>
    </source>
</evidence>
<evidence type="ECO:0000256" key="6">
    <source>
        <dbReference type="ARBA" id="ARBA00022692"/>
    </source>
</evidence>
<dbReference type="EMBL" id="DACTUL010000011">
    <property type="protein sequence ID" value="HAT6344099.1"/>
    <property type="molecule type" value="Genomic_DNA"/>
</dbReference>
<dbReference type="GO" id="GO:0005886">
    <property type="term" value="C:plasma membrane"/>
    <property type="evidence" value="ECO:0007669"/>
    <property type="project" value="UniProtKB-SubCell"/>
</dbReference>
<dbReference type="GO" id="GO:0071978">
    <property type="term" value="P:bacterial-type flagellum-dependent swarming motility"/>
    <property type="evidence" value="ECO:0007669"/>
    <property type="project" value="TreeGrafter"/>
</dbReference>
<keyword evidence="8" id="KW-1133">Transmembrane helix</keyword>
<evidence type="ECO:0000256" key="10">
    <source>
        <dbReference type="RuleBase" id="RU364125"/>
    </source>
</evidence>
<evidence type="ECO:0000256" key="5">
    <source>
        <dbReference type="ARBA" id="ARBA00022500"/>
    </source>
</evidence>
<evidence type="ECO:0000313" key="11">
    <source>
        <dbReference type="EMBL" id="HAT6344099.1"/>
    </source>
</evidence>
<reference evidence="11" key="2">
    <citation type="submission" date="2020-01" db="EMBL/GenBank/DDBJ databases">
        <authorList>
            <consortium name="NCBI Pathogen Detection Project"/>
        </authorList>
    </citation>
    <scope>NUCLEOTIDE SEQUENCE</scope>
    <source>
        <strain evidence="11">OLC2673_Aeromonas</strain>
    </source>
</reference>
<evidence type="ECO:0000256" key="1">
    <source>
        <dbReference type="ARBA" id="ARBA00002254"/>
    </source>
</evidence>
<dbReference type="PANTHER" id="PTHR35091">
    <property type="entry name" value="FLAGELLAR PROTEIN FLIL"/>
    <property type="match status" value="1"/>
</dbReference>
<keyword evidence="7 10" id="KW-0283">Flagellar rotation</keyword>
<proteinExistence type="inferred from homology"/>
<evidence type="ECO:0000256" key="9">
    <source>
        <dbReference type="ARBA" id="ARBA00023136"/>
    </source>
</evidence>
<evidence type="ECO:0000313" key="12">
    <source>
        <dbReference type="Proteomes" id="UP000859505"/>
    </source>
</evidence>
<keyword evidence="4" id="KW-1003">Cell membrane</keyword>
<dbReference type="GO" id="GO:0009425">
    <property type="term" value="C:bacterial-type flagellum basal body"/>
    <property type="evidence" value="ECO:0007669"/>
    <property type="project" value="InterPro"/>
</dbReference>
<keyword evidence="5 10" id="KW-0145">Chemotaxis</keyword>
<dbReference type="Pfam" id="PF03748">
    <property type="entry name" value="FliL"/>
    <property type="match status" value="1"/>
</dbReference>
<comment type="subcellular location">
    <subcellularLocation>
        <location evidence="10">Cell inner membrane</location>
    </subcellularLocation>
    <subcellularLocation>
        <location evidence="2">Cell membrane</location>
        <topology evidence="2">Single-pass membrane protein</topology>
    </subcellularLocation>
</comment>
<organism evidence="11 12">
    <name type="scientific">Aeromonas hydrophila</name>
    <dbReference type="NCBI Taxonomy" id="644"/>
    <lineage>
        <taxon>Bacteria</taxon>
        <taxon>Pseudomonadati</taxon>
        <taxon>Pseudomonadota</taxon>
        <taxon>Gammaproteobacteria</taxon>
        <taxon>Aeromonadales</taxon>
        <taxon>Aeromonadaceae</taxon>
        <taxon>Aeromonas</taxon>
    </lineage>
</organism>
<dbReference type="AlphaFoldDB" id="A0AAD3UAF4"/>
<dbReference type="GO" id="GO:0006935">
    <property type="term" value="P:chemotaxis"/>
    <property type="evidence" value="ECO:0007669"/>
    <property type="project" value="UniProtKB-KW"/>
</dbReference>
<sequence>MRRVVKWLMMGVMALCLLAVLAYGAYLKRDLVAVWLGLAEPKPELSATPLFKPMERFVISLEGGVESHYLVLELALVTHNPAQLNSLNELTPLIRNAMVQYFSHRTHDDVKKELQNITALQSSLLGKLVTTLQSYGYKTYLDEVLITKVLVQ</sequence>
<evidence type="ECO:0000256" key="7">
    <source>
        <dbReference type="ARBA" id="ARBA00022779"/>
    </source>
</evidence>
<comment type="function">
    <text evidence="1 10">Controls the rotational direction of flagella during chemotaxis.</text>
</comment>
<dbReference type="InterPro" id="IPR005503">
    <property type="entry name" value="FliL"/>
</dbReference>
<protein>
    <recommendedName>
        <fullName evidence="10">Flagellar protein FliL</fullName>
    </recommendedName>
</protein>
<dbReference type="RefSeq" id="WP_039213955.1">
    <property type="nucleotide sequence ID" value="NZ_BAXY01000003.1"/>
</dbReference>
<keyword evidence="10" id="KW-0997">Cell inner membrane</keyword>
<comment type="similarity">
    <text evidence="3 10">Belongs to the FliL family.</text>
</comment>
<comment type="caution">
    <text evidence="11">The sequence shown here is derived from an EMBL/GenBank/DDBJ whole genome shotgun (WGS) entry which is preliminary data.</text>
</comment>